<feature type="domain" description="N-acetyltransferase" evidence="3">
    <location>
        <begin position="1"/>
        <end position="195"/>
    </location>
</feature>
<dbReference type="InterPro" id="IPR050832">
    <property type="entry name" value="Bact_Acetyltransf"/>
</dbReference>
<evidence type="ECO:0000313" key="5">
    <source>
        <dbReference type="Proteomes" id="UP000323956"/>
    </source>
</evidence>
<dbReference type="Pfam" id="PF00583">
    <property type="entry name" value="Acetyltransf_1"/>
    <property type="match status" value="1"/>
</dbReference>
<dbReference type="GO" id="GO:0016747">
    <property type="term" value="F:acyltransferase activity, transferring groups other than amino-acyl groups"/>
    <property type="evidence" value="ECO:0007669"/>
    <property type="project" value="InterPro"/>
</dbReference>
<dbReference type="InterPro" id="IPR016181">
    <property type="entry name" value="Acyl_CoA_acyltransferase"/>
</dbReference>
<dbReference type="InterPro" id="IPR000182">
    <property type="entry name" value="GNAT_dom"/>
</dbReference>
<gene>
    <name evidence="4" type="ORF">SAMN05421641_104123</name>
</gene>
<evidence type="ECO:0000259" key="3">
    <source>
        <dbReference type="PROSITE" id="PS51186"/>
    </source>
</evidence>
<keyword evidence="2" id="KW-0012">Acyltransferase</keyword>
<dbReference type="Gene3D" id="3.40.630.30">
    <property type="match status" value="1"/>
</dbReference>
<proteinExistence type="predicted"/>
<protein>
    <submittedName>
        <fullName evidence="4">Acetyltransferase (GNAT) family protein</fullName>
    </submittedName>
</protein>
<dbReference type="OrthoDB" id="7771980at2"/>
<dbReference type="EMBL" id="FTMK01000004">
    <property type="protein sequence ID" value="SIQ16728.1"/>
    <property type="molecule type" value="Genomic_DNA"/>
</dbReference>
<dbReference type="PROSITE" id="PS51186">
    <property type="entry name" value="GNAT"/>
    <property type="match status" value="1"/>
</dbReference>
<organism evidence="4 5">
    <name type="scientific">Paracoccus thiocyanatus</name>
    <dbReference type="NCBI Taxonomy" id="34006"/>
    <lineage>
        <taxon>Bacteria</taxon>
        <taxon>Pseudomonadati</taxon>
        <taxon>Pseudomonadota</taxon>
        <taxon>Alphaproteobacteria</taxon>
        <taxon>Rhodobacterales</taxon>
        <taxon>Paracoccaceae</taxon>
        <taxon>Paracoccus</taxon>
    </lineage>
</organism>
<evidence type="ECO:0000256" key="1">
    <source>
        <dbReference type="ARBA" id="ARBA00022679"/>
    </source>
</evidence>
<evidence type="ECO:0000313" key="4">
    <source>
        <dbReference type="EMBL" id="SIQ16728.1"/>
    </source>
</evidence>
<dbReference type="SUPFAM" id="SSF55729">
    <property type="entry name" value="Acyl-CoA N-acyltransferases (Nat)"/>
    <property type="match status" value="1"/>
</dbReference>
<dbReference type="RefSeq" id="WP_149764827.1">
    <property type="nucleotide sequence ID" value="NZ_FTMK01000004.1"/>
</dbReference>
<sequence>MTATPPDARILHGIPPDLRAAAAALYWRHFGAQLLPVPTGARHGVALVRAAMRPGQALVALSPCGRLLGMAGLRDAQGGFLAPGIGAFVAVWGPTAGRLRHMATGLYRPGAETADLVLDGVAVRPQWRRQGIAQALIRTAADHARRRGHPALRAEVEAGNPDALAAWQAMGFLPQARQRLGWPWSAPAHVLRLML</sequence>
<keyword evidence="1 4" id="KW-0808">Transferase</keyword>
<accession>A0A1N6QJI3</accession>
<dbReference type="Proteomes" id="UP000323956">
    <property type="component" value="Unassembled WGS sequence"/>
</dbReference>
<dbReference type="CDD" id="cd04301">
    <property type="entry name" value="NAT_SF"/>
    <property type="match status" value="1"/>
</dbReference>
<evidence type="ECO:0000256" key="2">
    <source>
        <dbReference type="ARBA" id="ARBA00023315"/>
    </source>
</evidence>
<dbReference type="PANTHER" id="PTHR43877">
    <property type="entry name" value="AMINOALKYLPHOSPHONATE N-ACETYLTRANSFERASE-RELATED-RELATED"/>
    <property type="match status" value="1"/>
</dbReference>
<dbReference type="AlphaFoldDB" id="A0A1N6QJI3"/>
<reference evidence="4 5" key="1">
    <citation type="submission" date="2017-01" db="EMBL/GenBank/DDBJ databases">
        <authorList>
            <person name="Varghese N."/>
            <person name="Submissions S."/>
        </authorList>
    </citation>
    <scope>NUCLEOTIDE SEQUENCE [LARGE SCALE GENOMIC DNA]</scope>
    <source>
        <strain evidence="4 5">ATCC 700171</strain>
    </source>
</reference>
<name>A0A1N6QJI3_9RHOB</name>
<dbReference type="PANTHER" id="PTHR43877:SF1">
    <property type="entry name" value="ACETYLTRANSFERASE"/>
    <property type="match status" value="1"/>
</dbReference>